<dbReference type="Gene3D" id="1.10.220.60">
    <property type="entry name" value="GRIP domain"/>
    <property type="match status" value="1"/>
</dbReference>
<protein>
    <submittedName>
        <fullName evidence="8">EOG090X04IO</fullName>
    </submittedName>
</protein>
<dbReference type="InterPro" id="IPR051952">
    <property type="entry name" value="Golgi-autophagy_related"/>
</dbReference>
<dbReference type="FunFam" id="1.10.220.60:FF:000008">
    <property type="entry name" value="GRIP domain containing protein"/>
    <property type="match status" value="1"/>
</dbReference>
<dbReference type="PANTHER" id="PTHR23157:SF25">
    <property type="entry name" value="GRIP AND COILED-COIL DOMAIN-CONTAINING PROTEIN 1"/>
    <property type="match status" value="1"/>
</dbReference>
<evidence type="ECO:0000256" key="1">
    <source>
        <dbReference type="ARBA" id="ARBA00004184"/>
    </source>
</evidence>
<dbReference type="GO" id="GO:0005794">
    <property type="term" value="C:Golgi apparatus"/>
    <property type="evidence" value="ECO:0007669"/>
    <property type="project" value="TreeGrafter"/>
</dbReference>
<evidence type="ECO:0000256" key="3">
    <source>
        <dbReference type="ARBA" id="ARBA00022490"/>
    </source>
</evidence>
<dbReference type="PROSITE" id="PS50913">
    <property type="entry name" value="GRIP"/>
    <property type="match status" value="1"/>
</dbReference>
<dbReference type="PANTHER" id="PTHR23157">
    <property type="entry name" value="GRIP AND COILED-COIL DOMAIN-CONTAINING PROTEIN 1"/>
    <property type="match status" value="1"/>
</dbReference>
<name>A0A9N6ZE04_9CRUS</name>
<reference evidence="8" key="1">
    <citation type="submission" date="2021-04" db="EMBL/GenBank/DDBJ databases">
        <authorList>
            <person name="Cornetti L."/>
        </authorList>
    </citation>
    <scope>NUCLEOTIDE SEQUENCE</scope>
</reference>
<gene>
    <name evidence="8" type="primary">EOG090X04IO</name>
</gene>
<dbReference type="InterPro" id="IPR000237">
    <property type="entry name" value="GRIP_dom"/>
</dbReference>
<evidence type="ECO:0000256" key="4">
    <source>
        <dbReference type="ARBA" id="ARBA00023054"/>
    </source>
</evidence>
<keyword evidence="5" id="KW-0472">Membrane</keyword>
<sequence length="483" mass="55084">MKREECQMGLMQVKTPPNILPRIRDLSNELEASKMKLRVSEDKLSRPSLHLIQLQNEMADMKVQHRLAIQQEQRNSSEIKEAAQRLDAAHEIRVSTLEARLAELSLSVGSYDRLRQQDLDTVSKLKEQIFELQRDRNGQCNVEEEEEEDDGCSPDKLIDKMVGLKAKLDQVSKSHGDVHIKALLEARGLSHSSDDEVCRKELLHTKQELERLKQEHGTKNWSDIHPKMSDDEINALRVQVPVLFLKNELQRCEDECNRSLVDARQSAAKERRTVEEKLAQTERSHRARIAELEHQFQKQRDRSLSLLQEKDEELTNLRHLLYQVEDAPLTMAAGAAGSTAAATSADPWPESIAPLASMSLGASASGGQILHYVEELARKTVEIQSLRRGKYQLESSLRELQMSTVALEQKTADQKSQLHEEIARLERNQSREGANLEYLKNVILEFLVCPDSSSQSHMFNAIATILHFSPSEMQRIQTEQSIW</sequence>
<evidence type="ECO:0000313" key="8">
    <source>
        <dbReference type="EMBL" id="CAG4642449.1"/>
    </source>
</evidence>
<evidence type="ECO:0000256" key="2">
    <source>
        <dbReference type="ARBA" id="ARBA00004496"/>
    </source>
</evidence>
<feature type="domain" description="GRIP" evidence="7">
    <location>
        <begin position="429"/>
        <end position="479"/>
    </location>
</feature>
<evidence type="ECO:0000256" key="6">
    <source>
        <dbReference type="SAM" id="Coils"/>
    </source>
</evidence>
<dbReference type="EMBL" id="OC985794">
    <property type="protein sequence ID" value="CAG4642449.1"/>
    <property type="molecule type" value="Genomic_DNA"/>
</dbReference>
<dbReference type="SMART" id="SM00755">
    <property type="entry name" value="Grip"/>
    <property type="match status" value="1"/>
</dbReference>
<keyword evidence="3" id="KW-0963">Cytoplasm</keyword>
<evidence type="ECO:0000259" key="7">
    <source>
        <dbReference type="PROSITE" id="PS50913"/>
    </source>
</evidence>
<keyword evidence="4 6" id="KW-0175">Coiled coil</keyword>
<accession>A0A9N6ZE04</accession>
<organism evidence="8">
    <name type="scientific">Evadne anonyx</name>
    <dbReference type="NCBI Taxonomy" id="141404"/>
    <lineage>
        <taxon>Eukaryota</taxon>
        <taxon>Metazoa</taxon>
        <taxon>Ecdysozoa</taxon>
        <taxon>Arthropoda</taxon>
        <taxon>Crustacea</taxon>
        <taxon>Branchiopoda</taxon>
        <taxon>Diplostraca</taxon>
        <taxon>Cladocera</taxon>
        <taxon>Onychopoda</taxon>
        <taxon>Podonidae</taxon>
        <taxon>Evadne</taxon>
    </lineage>
</organism>
<dbReference type="Pfam" id="PF01465">
    <property type="entry name" value="GRIP"/>
    <property type="match status" value="1"/>
</dbReference>
<feature type="coiled-coil region" evidence="6">
    <location>
        <begin position="23"/>
        <end position="89"/>
    </location>
</feature>
<evidence type="ECO:0000256" key="5">
    <source>
        <dbReference type="ARBA" id="ARBA00023136"/>
    </source>
</evidence>
<feature type="coiled-coil region" evidence="6">
    <location>
        <begin position="264"/>
        <end position="309"/>
    </location>
</feature>
<dbReference type="AlphaFoldDB" id="A0A9N6ZE04"/>
<proteinExistence type="predicted"/>
<comment type="subcellular location">
    <subcellularLocation>
        <location evidence="2">Cytoplasm</location>
    </subcellularLocation>
    <subcellularLocation>
        <location evidence="1">Endomembrane system</location>
        <topology evidence="1">Peripheral membrane protein</topology>
    </subcellularLocation>
</comment>